<dbReference type="InterPro" id="IPR036388">
    <property type="entry name" value="WH-like_DNA-bd_sf"/>
</dbReference>
<dbReference type="OrthoDB" id="3710983at2"/>
<dbReference type="InterPro" id="IPR002178">
    <property type="entry name" value="PTS_EIIA_type-2_dom"/>
</dbReference>
<dbReference type="Proteomes" id="UP000297447">
    <property type="component" value="Unassembled WGS sequence"/>
</dbReference>
<evidence type="ECO:0000259" key="3">
    <source>
        <dbReference type="PROSITE" id="PS51372"/>
    </source>
</evidence>
<dbReference type="PANTHER" id="PTHR30185">
    <property type="entry name" value="CRYPTIC BETA-GLUCOSIDE BGL OPERON ANTITERMINATOR"/>
    <property type="match status" value="1"/>
</dbReference>
<sequence>MAMSDKATRMLEYLAHTPAWVTAAEIADHLGVTPRSVRSYVTQVKTFAHPLSIIESGPAGYRLNRQAYSRLHEAATPHPPDAPTARLYRLVRQLTDATGGLDVYELAASVFVADSTLEADLTRLRALLVESGLTLSRHGSIVTLEGSETDRRRLLSRMFREEGTRGLLELEAIQAEFAADSLGAFKTDLLAMLDAQGYFVNEFGTTALLLHVAIAVDRVSRRPGPAVPVAGRSGAATPMAEQLGVLLQRHFRVTLDAHDLDFLALLLATRVVTPGHDQPAGIVAANYVRPGDLAVVRRIVAQASAEYLVDLEDEGFIVRLTLHVRNLIDRAQHRSYSRNPLTRSIKTAYPMTYELAVYIASALQAQEHITITDDEIAYIAMHVGAHLELQGRREELVTCIIVCPNYYDVHLLLQERIERLLGTDLEVVTVVTRSDVEWSALHADLVLTTIDPQLHGDGVIVIQPFLTAADVDRIRLAASRVRRLRRRAQITGDLLKFFDEGLFLRNFYPRGELAMIRALGERMQRLGLIDQAYVDGAIDRERMSSTAFTDHLAVPHAMAMTARQTSIAIVINDAAMDWGETRVNVVAFIAFSAAGRSSFQAVFDQFVEVFADRADVQRLIKRSVDFEAFIGELAHLMDQ</sequence>
<gene>
    <name evidence="4" type="ORF">E3T55_00275</name>
</gene>
<dbReference type="CDD" id="cd05568">
    <property type="entry name" value="PTS_IIB_bgl_like"/>
    <property type="match status" value="1"/>
</dbReference>
<dbReference type="Pfam" id="PF00359">
    <property type="entry name" value="PTS_EIIA_2"/>
    <property type="match status" value="1"/>
</dbReference>
<keyword evidence="1" id="KW-0677">Repeat</keyword>
<evidence type="ECO:0000313" key="4">
    <source>
        <dbReference type="EMBL" id="TFD56132.1"/>
    </source>
</evidence>
<dbReference type="InterPro" id="IPR050661">
    <property type="entry name" value="BglG_antiterminators"/>
</dbReference>
<dbReference type="Gene3D" id="3.40.930.10">
    <property type="entry name" value="Mannitol-specific EII, Chain A"/>
    <property type="match status" value="1"/>
</dbReference>
<reference evidence="4 5" key="1">
    <citation type="submission" date="2019-03" db="EMBL/GenBank/DDBJ databases">
        <title>Genomics of glacier-inhabiting Cryobacterium strains.</title>
        <authorList>
            <person name="Liu Q."/>
            <person name="Xin Y.-H."/>
        </authorList>
    </citation>
    <scope>NUCLEOTIDE SEQUENCE [LARGE SCALE GENOMIC DNA]</scope>
    <source>
        <strain evidence="4 5">Hh14</strain>
    </source>
</reference>
<proteinExistence type="predicted"/>
<dbReference type="Pfam" id="PF00874">
    <property type="entry name" value="PRD"/>
    <property type="match status" value="1"/>
</dbReference>
<dbReference type="InterPro" id="IPR036634">
    <property type="entry name" value="PRD_sf"/>
</dbReference>
<feature type="domain" description="PRD" evidence="3">
    <location>
        <begin position="287"/>
        <end position="393"/>
    </location>
</feature>
<dbReference type="PROSITE" id="PS51094">
    <property type="entry name" value="PTS_EIIA_TYPE_2"/>
    <property type="match status" value="1"/>
</dbReference>
<organism evidence="4 5">
    <name type="scientific">Cryobacterium frigoriphilum</name>
    <dbReference type="NCBI Taxonomy" id="1259150"/>
    <lineage>
        <taxon>Bacteria</taxon>
        <taxon>Bacillati</taxon>
        <taxon>Actinomycetota</taxon>
        <taxon>Actinomycetes</taxon>
        <taxon>Micrococcales</taxon>
        <taxon>Microbacteriaceae</taxon>
        <taxon>Cryobacterium</taxon>
    </lineage>
</organism>
<dbReference type="AlphaFoldDB" id="A0A4R9AB75"/>
<dbReference type="PROSITE" id="PS51372">
    <property type="entry name" value="PRD_2"/>
    <property type="match status" value="1"/>
</dbReference>
<dbReference type="InterPro" id="IPR016152">
    <property type="entry name" value="PTrfase/Anion_transptr"/>
</dbReference>
<keyword evidence="5" id="KW-1185">Reference proteome</keyword>
<evidence type="ECO:0000259" key="2">
    <source>
        <dbReference type="PROSITE" id="PS51094"/>
    </source>
</evidence>
<dbReference type="PANTHER" id="PTHR30185:SF12">
    <property type="entry name" value="TRANSCRIPTIONAL REGULATOR MANR"/>
    <property type="match status" value="1"/>
</dbReference>
<comment type="caution">
    <text evidence="4">The sequence shown here is derived from an EMBL/GenBank/DDBJ whole genome shotgun (WGS) entry which is preliminary data.</text>
</comment>
<dbReference type="SUPFAM" id="SSF55804">
    <property type="entry name" value="Phoshotransferase/anion transport protein"/>
    <property type="match status" value="1"/>
</dbReference>
<dbReference type="Gene3D" id="1.10.10.10">
    <property type="entry name" value="Winged helix-like DNA-binding domain superfamily/Winged helix DNA-binding domain"/>
    <property type="match status" value="1"/>
</dbReference>
<accession>A0A4R9AB75</accession>
<dbReference type="GO" id="GO:0006355">
    <property type="term" value="P:regulation of DNA-templated transcription"/>
    <property type="evidence" value="ECO:0007669"/>
    <property type="project" value="InterPro"/>
</dbReference>
<dbReference type="EMBL" id="SOHE01000002">
    <property type="protein sequence ID" value="TFD56132.1"/>
    <property type="molecule type" value="Genomic_DNA"/>
</dbReference>
<feature type="domain" description="PTS EIIA type-2" evidence="2">
    <location>
        <begin position="496"/>
        <end position="639"/>
    </location>
</feature>
<evidence type="ECO:0000256" key="1">
    <source>
        <dbReference type="ARBA" id="ARBA00022737"/>
    </source>
</evidence>
<protein>
    <submittedName>
        <fullName evidence="4">Transcription antiterminator</fullName>
    </submittedName>
</protein>
<dbReference type="SUPFAM" id="SSF63520">
    <property type="entry name" value="PTS-regulatory domain, PRD"/>
    <property type="match status" value="1"/>
</dbReference>
<dbReference type="Gene3D" id="1.10.1790.10">
    <property type="entry name" value="PRD domain"/>
    <property type="match status" value="1"/>
</dbReference>
<evidence type="ECO:0000313" key="5">
    <source>
        <dbReference type="Proteomes" id="UP000297447"/>
    </source>
</evidence>
<dbReference type="InterPro" id="IPR011608">
    <property type="entry name" value="PRD"/>
</dbReference>
<name>A0A4R9AB75_9MICO</name>